<sequence length="114" mass="13101">MTYFQFANPWLFLLLLAIPWMVYQHYRNRPAAFPFSSLNTLRRILPSHVSFLVQLPLILRCLAVTLIVIALARPQEGRKSTEILTHGVDIMLALDTSASMQAMDFKKRINRSIA</sequence>
<dbReference type="HOGENOM" id="CLU_2118462_0_0_0"/>
<evidence type="ECO:0000313" key="4">
    <source>
        <dbReference type="Proteomes" id="UP000011704"/>
    </source>
</evidence>
<reference evidence="3 4" key="1">
    <citation type="journal article" date="2013" name="Front. Microbiol.">
        <title>The genome of Nitrospina gracilis illuminates the metabolism and evolution of the major marine nitrite oxidizer.</title>
        <authorList>
            <person name="Luecker S."/>
            <person name="Nowka B."/>
            <person name="Rattei T."/>
            <person name="Spieck E."/>
            <person name="and Daims H."/>
        </authorList>
    </citation>
    <scope>NUCLEOTIDE SEQUENCE [LARGE SCALE GENOMIC DNA]</scope>
    <source>
        <strain evidence="3 4">3/211</strain>
    </source>
</reference>
<keyword evidence="4" id="KW-1185">Reference proteome</keyword>
<proteinExistence type="predicted"/>
<comment type="caution">
    <text evidence="3">The sequence shown here is derived from an EMBL/GenBank/DDBJ whole genome shotgun (WGS) entry which is preliminary data.</text>
</comment>
<dbReference type="PANTHER" id="PTHR37464:SF1">
    <property type="entry name" value="BLL2463 PROTEIN"/>
    <property type="match status" value="1"/>
</dbReference>
<dbReference type="Proteomes" id="UP000011704">
    <property type="component" value="Unassembled WGS sequence"/>
</dbReference>
<organism evidence="3 4">
    <name type="scientific">Nitrospina gracilis (strain 3/211)</name>
    <dbReference type="NCBI Taxonomy" id="1266370"/>
    <lineage>
        <taxon>Bacteria</taxon>
        <taxon>Pseudomonadati</taxon>
        <taxon>Nitrospinota/Tectimicrobiota group</taxon>
        <taxon>Nitrospinota</taxon>
        <taxon>Nitrospinia</taxon>
        <taxon>Nitrospinales</taxon>
        <taxon>Nitrospinaceae</taxon>
        <taxon>Nitrospina</taxon>
    </lineage>
</organism>
<dbReference type="NCBIfam" id="TIGR02226">
    <property type="entry name" value="two_anch"/>
    <property type="match status" value="1"/>
</dbReference>
<gene>
    <name evidence="3" type="ORF">NITGR_780023</name>
</gene>
<dbReference type="InParanoid" id="M1Z1Z5"/>
<feature type="domain" description="Aerotolerance regulator N-terminal" evidence="2">
    <location>
        <begin position="1"/>
        <end position="74"/>
    </location>
</feature>
<dbReference type="PANTHER" id="PTHR37464">
    <property type="entry name" value="BLL2463 PROTEIN"/>
    <property type="match status" value="1"/>
</dbReference>
<dbReference type="InterPro" id="IPR011933">
    <property type="entry name" value="Double_TM_dom"/>
</dbReference>
<dbReference type="STRING" id="1266370.NITGR_780023"/>
<keyword evidence="1" id="KW-0812">Transmembrane</keyword>
<dbReference type="InterPro" id="IPR024163">
    <property type="entry name" value="Aerotolerance_reg_N"/>
</dbReference>
<evidence type="ECO:0000313" key="3">
    <source>
        <dbReference type="EMBL" id="CCQ91719.1"/>
    </source>
</evidence>
<dbReference type="EMBL" id="CAQJ01000086">
    <property type="protein sequence ID" value="CCQ91719.1"/>
    <property type="molecule type" value="Genomic_DNA"/>
</dbReference>
<accession>M1Z1Z5</accession>
<protein>
    <recommendedName>
        <fullName evidence="2">Aerotolerance regulator N-terminal domain-containing protein</fullName>
    </recommendedName>
</protein>
<evidence type="ECO:0000256" key="1">
    <source>
        <dbReference type="SAM" id="Phobius"/>
    </source>
</evidence>
<dbReference type="RefSeq" id="WP_005010758.1">
    <property type="nucleotide sequence ID" value="NZ_HG422173.1"/>
</dbReference>
<dbReference type="Pfam" id="PF07584">
    <property type="entry name" value="BatA"/>
    <property type="match status" value="1"/>
</dbReference>
<keyword evidence="1" id="KW-1133">Transmembrane helix</keyword>
<name>M1Z1Z5_NITG3</name>
<evidence type="ECO:0000259" key="2">
    <source>
        <dbReference type="Pfam" id="PF07584"/>
    </source>
</evidence>
<keyword evidence="1" id="KW-0472">Membrane</keyword>
<feature type="transmembrane region" description="Helical" evidence="1">
    <location>
        <begin position="48"/>
        <end position="72"/>
    </location>
</feature>
<dbReference type="AlphaFoldDB" id="M1Z1Z5"/>